<feature type="active site" description="Nucleophile" evidence="2">
    <location>
        <position position="142"/>
    </location>
</feature>
<feature type="short sequence motif" description="GXSXG" evidence="2">
    <location>
        <begin position="140"/>
        <end position="144"/>
    </location>
</feature>
<dbReference type="Gene3D" id="3.40.1090.10">
    <property type="entry name" value="Cytosolic phospholipase A2 catalytic domain"/>
    <property type="match status" value="1"/>
</dbReference>
<keyword evidence="3" id="KW-0812">Transmembrane</keyword>
<dbReference type="InterPro" id="IPR016035">
    <property type="entry name" value="Acyl_Trfase/lysoPLipase"/>
</dbReference>
<evidence type="ECO:0000313" key="5">
    <source>
        <dbReference type="EMBL" id="GMG81540.1"/>
    </source>
</evidence>
<feature type="short sequence motif" description="GXGXXG" evidence="2">
    <location>
        <begin position="111"/>
        <end position="116"/>
    </location>
</feature>
<name>A0ABQ6LDV4_9RHOB</name>
<dbReference type="InterPro" id="IPR002641">
    <property type="entry name" value="PNPLA_dom"/>
</dbReference>
<dbReference type="Pfam" id="PF01734">
    <property type="entry name" value="Patatin"/>
    <property type="match status" value="1"/>
</dbReference>
<feature type="domain" description="PNPLA" evidence="4">
    <location>
        <begin position="107"/>
        <end position="300"/>
    </location>
</feature>
<feature type="short sequence motif" description="DGA/G" evidence="2">
    <location>
        <begin position="286"/>
        <end position="288"/>
    </location>
</feature>
<dbReference type="EMBL" id="BSYI01000004">
    <property type="protein sequence ID" value="GMG81540.1"/>
    <property type="molecule type" value="Genomic_DNA"/>
</dbReference>
<organism evidence="5 6">
    <name type="scientific">Paralimibaculum aggregatum</name>
    <dbReference type="NCBI Taxonomy" id="3036245"/>
    <lineage>
        <taxon>Bacteria</taxon>
        <taxon>Pseudomonadati</taxon>
        <taxon>Pseudomonadota</taxon>
        <taxon>Alphaproteobacteria</taxon>
        <taxon>Rhodobacterales</taxon>
        <taxon>Paracoccaceae</taxon>
        <taxon>Paralimibaculum</taxon>
    </lineage>
</organism>
<dbReference type="PROSITE" id="PS51635">
    <property type="entry name" value="PNPLA"/>
    <property type="match status" value="1"/>
</dbReference>
<sequence length="420" mass="45336">MTPTATRSAPGARVTLAGLRRLLARILGIGLLLAAAGCTTVLVRNAVPEDKLEQAHPYGIDAPLMRIWGDSLRQEDVDRVLKIRADSVRQRFREESAGGRTIHHVSLALSGGGPDGAFGAGLLAGWTARGDRPEFQVVTGVSTGAIIALFAFLGPDHDDTLREIYTTYSSKDLFIRTFFTGLTGGTALLDTRGYRKLIDRYITDEIVADIAEAYAEGRLLMIGTTNIDASRPVIWNIGAIAASGHADAKRLIQDVVQASSAIPAVFPPGIIPVEVDGKRYDEMHVDGGATQQVMLYSPAIRLGDFDHDLGVKIDRTVYVVINNKLEKPYAPVRPRLLSIAGTAASSLIGGSGSGDVYRIFAVAERDGLDLNITAIPTDFDAEPNEMFDPVYMTSLYQLGRQVGLDGNRWSPYPLDFVPAE</sequence>
<keyword evidence="3" id="KW-1133">Transmembrane helix</keyword>
<evidence type="ECO:0000313" key="6">
    <source>
        <dbReference type="Proteomes" id="UP001239909"/>
    </source>
</evidence>
<evidence type="ECO:0000259" key="4">
    <source>
        <dbReference type="PROSITE" id="PS51635"/>
    </source>
</evidence>
<accession>A0ABQ6LDV4</accession>
<evidence type="ECO:0000256" key="2">
    <source>
        <dbReference type="PROSITE-ProRule" id="PRU01161"/>
    </source>
</evidence>
<evidence type="ECO:0000256" key="1">
    <source>
        <dbReference type="ARBA" id="ARBA00023098"/>
    </source>
</evidence>
<proteinExistence type="predicted"/>
<reference evidence="5 6" key="1">
    <citation type="submission" date="2023-04" db="EMBL/GenBank/DDBJ databases">
        <title>Marinoamorphus aggregata gen. nov., sp. Nov., isolate from tissue of brittle star Ophioplocus japonicus.</title>
        <authorList>
            <person name="Kawano K."/>
            <person name="Sawayama S."/>
            <person name="Nakagawa S."/>
        </authorList>
    </citation>
    <scope>NUCLEOTIDE SEQUENCE [LARGE SCALE GENOMIC DNA]</scope>
    <source>
        <strain evidence="5 6">NKW23</strain>
    </source>
</reference>
<keyword evidence="3" id="KW-0472">Membrane</keyword>
<keyword evidence="2" id="KW-0378">Hydrolase</keyword>
<protein>
    <submittedName>
        <fullName evidence="5">Patatin-like phospholipase family protein</fullName>
    </submittedName>
</protein>
<keyword evidence="2" id="KW-0442">Lipid degradation</keyword>
<dbReference type="SUPFAM" id="SSF52151">
    <property type="entry name" value="FabD/lysophospholipase-like"/>
    <property type="match status" value="1"/>
</dbReference>
<gene>
    <name evidence="5" type="ORF">LNKW23_07530</name>
</gene>
<dbReference type="RefSeq" id="WP_285670198.1">
    <property type="nucleotide sequence ID" value="NZ_BSYI01000004.1"/>
</dbReference>
<comment type="caution">
    <text evidence="5">The sequence shown here is derived from an EMBL/GenBank/DDBJ whole genome shotgun (WGS) entry which is preliminary data.</text>
</comment>
<dbReference type="Proteomes" id="UP001239909">
    <property type="component" value="Unassembled WGS sequence"/>
</dbReference>
<feature type="transmembrane region" description="Helical" evidence="3">
    <location>
        <begin position="22"/>
        <end position="43"/>
    </location>
</feature>
<evidence type="ECO:0000256" key="3">
    <source>
        <dbReference type="SAM" id="Phobius"/>
    </source>
</evidence>
<keyword evidence="1 2" id="KW-0443">Lipid metabolism</keyword>
<keyword evidence="6" id="KW-1185">Reference proteome</keyword>
<feature type="active site" description="Proton acceptor" evidence="2">
    <location>
        <position position="286"/>
    </location>
</feature>